<comment type="caution">
    <text evidence="2">The sequence shown here is derived from an EMBL/GenBank/DDBJ whole genome shotgun (WGS) entry which is preliminary data.</text>
</comment>
<organism evidence="2 3">
    <name type="scientific">Penicillium cinerascens</name>
    <dbReference type="NCBI Taxonomy" id="70096"/>
    <lineage>
        <taxon>Eukaryota</taxon>
        <taxon>Fungi</taxon>
        <taxon>Dikarya</taxon>
        <taxon>Ascomycota</taxon>
        <taxon>Pezizomycotina</taxon>
        <taxon>Eurotiomycetes</taxon>
        <taxon>Eurotiomycetidae</taxon>
        <taxon>Eurotiales</taxon>
        <taxon>Aspergillaceae</taxon>
        <taxon>Penicillium</taxon>
    </lineage>
</organism>
<feature type="region of interest" description="Disordered" evidence="1">
    <location>
        <begin position="1"/>
        <end position="59"/>
    </location>
</feature>
<sequence length="59" mass="6491">MEQGSSFVIRHHQAQHGNSYEGSGLRDVHPIDEDRSDAIHPTLEPAHTQAAKLMPAVGY</sequence>
<name>A0A9W9J7J6_9EURO</name>
<reference evidence="2" key="1">
    <citation type="submission" date="2022-12" db="EMBL/GenBank/DDBJ databases">
        <authorList>
            <person name="Petersen C."/>
        </authorList>
    </citation>
    <scope>NUCLEOTIDE SEQUENCE</scope>
    <source>
        <strain evidence="2">IBT 15544</strain>
    </source>
</reference>
<evidence type="ECO:0000313" key="2">
    <source>
        <dbReference type="EMBL" id="KAJ5191810.1"/>
    </source>
</evidence>
<evidence type="ECO:0000313" key="3">
    <source>
        <dbReference type="Proteomes" id="UP001150904"/>
    </source>
</evidence>
<dbReference type="EMBL" id="JAPQKR010000016">
    <property type="protein sequence ID" value="KAJ5191810.1"/>
    <property type="molecule type" value="Genomic_DNA"/>
</dbReference>
<dbReference type="GeneID" id="83185152"/>
<dbReference type="Proteomes" id="UP001150904">
    <property type="component" value="Unassembled WGS sequence"/>
</dbReference>
<keyword evidence="3" id="KW-1185">Reference proteome</keyword>
<proteinExistence type="predicted"/>
<dbReference type="RefSeq" id="XP_058304750.1">
    <property type="nucleotide sequence ID" value="XM_058457851.1"/>
</dbReference>
<dbReference type="AlphaFoldDB" id="A0A9W9J7J6"/>
<evidence type="ECO:0000256" key="1">
    <source>
        <dbReference type="SAM" id="MobiDB-lite"/>
    </source>
</evidence>
<gene>
    <name evidence="2" type="ORF">N7498_010795</name>
</gene>
<reference evidence="2" key="2">
    <citation type="journal article" date="2023" name="IMA Fungus">
        <title>Comparative genomic study of the Penicillium genus elucidates a diverse pangenome and 15 lateral gene transfer events.</title>
        <authorList>
            <person name="Petersen C."/>
            <person name="Sorensen T."/>
            <person name="Nielsen M.R."/>
            <person name="Sondergaard T.E."/>
            <person name="Sorensen J.L."/>
            <person name="Fitzpatrick D.A."/>
            <person name="Frisvad J.C."/>
            <person name="Nielsen K.L."/>
        </authorList>
    </citation>
    <scope>NUCLEOTIDE SEQUENCE</scope>
    <source>
        <strain evidence="2">IBT 15544</strain>
    </source>
</reference>
<feature type="compositionally biased region" description="Basic and acidic residues" evidence="1">
    <location>
        <begin position="24"/>
        <end position="38"/>
    </location>
</feature>
<accession>A0A9W9J7J6</accession>
<protein>
    <submittedName>
        <fullName evidence="2">Uncharacterized protein</fullName>
    </submittedName>
</protein>